<dbReference type="KEGG" id="gsn:YC6258_00353"/>
<evidence type="ECO:0000313" key="3">
    <source>
        <dbReference type="Proteomes" id="UP000032266"/>
    </source>
</evidence>
<evidence type="ECO:0000313" key="2">
    <source>
        <dbReference type="EMBL" id="AJQ92403.1"/>
    </source>
</evidence>
<dbReference type="EMBL" id="CP007142">
    <property type="protein sequence ID" value="AJQ92403.1"/>
    <property type="molecule type" value="Genomic_DNA"/>
</dbReference>
<name>A0A0C5VG63_9GAMM</name>
<feature type="region of interest" description="Disordered" evidence="1">
    <location>
        <begin position="1"/>
        <end position="30"/>
    </location>
</feature>
<sequence length="54" mass="6133">MSKHQTPQSTATIPDRDKRRMMVSANRGAARHRVRYIETSGPKTECTVCEISRS</sequence>
<gene>
    <name evidence="2" type="ORF">YC6258_00353</name>
</gene>
<protein>
    <submittedName>
        <fullName evidence="2">Uncharacterized protein</fullName>
    </submittedName>
</protein>
<dbReference type="STRING" id="1445510.YC6258_00353"/>
<reference evidence="2 3" key="1">
    <citation type="submission" date="2014-01" db="EMBL/GenBank/DDBJ databases">
        <title>Full genme sequencing of cellulolytic bacterium Gynuella sunshinyii YC6258T gen. nov., sp. nov.</title>
        <authorList>
            <person name="Khan H."/>
            <person name="Chung E.J."/>
            <person name="Chung Y.R."/>
        </authorList>
    </citation>
    <scope>NUCLEOTIDE SEQUENCE [LARGE SCALE GENOMIC DNA]</scope>
    <source>
        <strain evidence="2 3">YC6258</strain>
    </source>
</reference>
<feature type="compositionally biased region" description="Polar residues" evidence="1">
    <location>
        <begin position="1"/>
        <end position="12"/>
    </location>
</feature>
<keyword evidence="3" id="KW-1185">Reference proteome</keyword>
<evidence type="ECO:0000256" key="1">
    <source>
        <dbReference type="SAM" id="MobiDB-lite"/>
    </source>
</evidence>
<dbReference type="RefSeq" id="WP_169748913.1">
    <property type="nucleotide sequence ID" value="NZ_CP007142.1"/>
</dbReference>
<proteinExistence type="predicted"/>
<accession>A0A0C5VG63</accession>
<dbReference type="HOGENOM" id="CLU_3043939_0_0_6"/>
<dbReference type="Proteomes" id="UP000032266">
    <property type="component" value="Chromosome"/>
</dbReference>
<organism evidence="2 3">
    <name type="scientific">Gynuella sunshinyii YC6258</name>
    <dbReference type="NCBI Taxonomy" id="1445510"/>
    <lineage>
        <taxon>Bacteria</taxon>
        <taxon>Pseudomonadati</taxon>
        <taxon>Pseudomonadota</taxon>
        <taxon>Gammaproteobacteria</taxon>
        <taxon>Oceanospirillales</taxon>
        <taxon>Saccharospirillaceae</taxon>
        <taxon>Gynuella</taxon>
    </lineage>
</organism>
<dbReference type="AlphaFoldDB" id="A0A0C5VG63"/>